<gene>
    <name evidence="1" type="ORF">CPOL0286_LOCUS16975</name>
</gene>
<dbReference type="InterPro" id="IPR039987">
    <property type="entry name" value="PGRL1"/>
</dbReference>
<name>A0A6T8CPK7_9EUKA</name>
<reference evidence="1" key="1">
    <citation type="submission" date="2021-01" db="EMBL/GenBank/DDBJ databases">
        <authorList>
            <person name="Corre E."/>
            <person name="Pelletier E."/>
            <person name="Niang G."/>
            <person name="Scheremetjew M."/>
            <person name="Finn R."/>
            <person name="Kale V."/>
            <person name="Holt S."/>
            <person name="Cochrane G."/>
            <person name="Meng A."/>
            <person name="Brown T."/>
            <person name="Cohen L."/>
        </authorList>
    </citation>
    <scope>NUCLEOTIDE SEQUENCE</scope>
    <source>
        <strain evidence="1">UIO037</strain>
    </source>
</reference>
<organism evidence="1">
    <name type="scientific">Prymnesium polylepis</name>
    <dbReference type="NCBI Taxonomy" id="72548"/>
    <lineage>
        <taxon>Eukaryota</taxon>
        <taxon>Haptista</taxon>
        <taxon>Haptophyta</taxon>
        <taxon>Prymnesiophyceae</taxon>
        <taxon>Prymnesiales</taxon>
        <taxon>Prymnesiaceae</taxon>
        <taxon>Prymnesium</taxon>
    </lineage>
</organism>
<evidence type="ECO:0000313" key="1">
    <source>
        <dbReference type="EMBL" id="CAE2262981.1"/>
    </source>
</evidence>
<sequence length="316" mass="34741">MLSILPSSMLSLSMTPQLRQPVLAGHHAVASCAIARVLDTQPARAPLFGVRMQEPAIDTESLSFYDEFRRSDPETGEQQPISFAEKEKLYMECLDAYYNDGGKQLLPDDEYETLKTDLNFEGSIIATLSKDEIRFVLANKRFAMKKPIMSDSEYDSLRTKLKEIASPVILHEAPSCTIDGICKLDLKVDAAKQRLLYFPGTVGASLVFSELSYWVLGTDPIIGLVLAAVPSYFFGIWFTENIFGQKPLVTVAACPDCNSLNNVFFGDLFNVATDGIIPGGPPTDIVELPCSNCKAPLLADRSKMIIQTTVPKGQKA</sequence>
<dbReference type="GO" id="GO:0009535">
    <property type="term" value="C:chloroplast thylakoid membrane"/>
    <property type="evidence" value="ECO:0007669"/>
    <property type="project" value="InterPro"/>
</dbReference>
<dbReference type="EMBL" id="HBKO01037078">
    <property type="protein sequence ID" value="CAE2262981.1"/>
    <property type="molecule type" value="Transcribed_RNA"/>
</dbReference>
<dbReference type="GO" id="GO:0009773">
    <property type="term" value="P:photosynthetic electron transport in photosystem I"/>
    <property type="evidence" value="ECO:0007669"/>
    <property type="project" value="InterPro"/>
</dbReference>
<dbReference type="GO" id="GO:0016730">
    <property type="term" value="F:oxidoreductase activity, acting on iron-sulfur proteins as donors"/>
    <property type="evidence" value="ECO:0007669"/>
    <property type="project" value="InterPro"/>
</dbReference>
<protein>
    <submittedName>
        <fullName evidence="1">Uncharacterized protein</fullName>
    </submittedName>
</protein>
<dbReference type="AlphaFoldDB" id="A0A6T8CPK7"/>
<proteinExistence type="predicted"/>
<dbReference type="PANTHER" id="PTHR31032:SF1">
    <property type="entry name" value="PGR5-LIKE PROTEIN 1B, CHLOROPLASTIC"/>
    <property type="match status" value="1"/>
</dbReference>
<accession>A0A6T8CPK7</accession>
<dbReference type="PANTHER" id="PTHR31032">
    <property type="entry name" value="PGR5-LIKE PROTEIN 1B, CHLOROPLASTIC"/>
    <property type="match status" value="1"/>
</dbReference>